<dbReference type="AlphaFoldDB" id="A0A8J5H985"/>
<dbReference type="InterPro" id="IPR057670">
    <property type="entry name" value="SH3_retrovirus"/>
</dbReference>
<accession>A0A8J5H985</accession>
<evidence type="ECO:0000313" key="3">
    <source>
        <dbReference type="Proteomes" id="UP000734854"/>
    </source>
</evidence>
<keyword evidence="3" id="KW-1185">Reference proteome</keyword>
<gene>
    <name evidence="2" type="ORF">ZIOFF_013495</name>
</gene>
<dbReference type="EMBL" id="JACMSC010000004">
    <property type="protein sequence ID" value="KAG6523630.1"/>
    <property type="molecule type" value="Genomic_DNA"/>
</dbReference>
<comment type="caution">
    <text evidence="2">The sequence shown here is derived from an EMBL/GenBank/DDBJ whole genome shotgun (WGS) entry which is preliminary data.</text>
</comment>
<name>A0A8J5H985_ZINOF</name>
<evidence type="ECO:0000313" key="2">
    <source>
        <dbReference type="EMBL" id="KAG6523630.1"/>
    </source>
</evidence>
<organism evidence="2 3">
    <name type="scientific">Zingiber officinale</name>
    <name type="common">Ginger</name>
    <name type="synonym">Amomum zingiber</name>
    <dbReference type="NCBI Taxonomy" id="94328"/>
    <lineage>
        <taxon>Eukaryota</taxon>
        <taxon>Viridiplantae</taxon>
        <taxon>Streptophyta</taxon>
        <taxon>Embryophyta</taxon>
        <taxon>Tracheophyta</taxon>
        <taxon>Spermatophyta</taxon>
        <taxon>Magnoliopsida</taxon>
        <taxon>Liliopsida</taxon>
        <taxon>Zingiberales</taxon>
        <taxon>Zingiberaceae</taxon>
        <taxon>Zingiber</taxon>
    </lineage>
</organism>
<reference evidence="2 3" key="1">
    <citation type="submission" date="2020-08" db="EMBL/GenBank/DDBJ databases">
        <title>Plant Genome Project.</title>
        <authorList>
            <person name="Zhang R.-G."/>
        </authorList>
    </citation>
    <scope>NUCLEOTIDE SEQUENCE [LARGE SCALE GENOMIC DNA]</scope>
    <source>
        <tissue evidence="2">Rhizome</tissue>
    </source>
</reference>
<feature type="domain" description="Retroviral polymerase SH3-like" evidence="1">
    <location>
        <begin position="22"/>
        <end position="85"/>
    </location>
</feature>
<proteinExistence type="predicted"/>
<evidence type="ECO:0000259" key="1">
    <source>
        <dbReference type="Pfam" id="PF25597"/>
    </source>
</evidence>
<protein>
    <recommendedName>
        <fullName evidence="1">Retroviral polymerase SH3-like domain-containing protein</fullName>
    </recommendedName>
</protein>
<dbReference type="Proteomes" id="UP000734854">
    <property type="component" value="Unassembled WGS sequence"/>
</dbReference>
<dbReference type="Pfam" id="PF25597">
    <property type="entry name" value="SH3_retrovirus"/>
    <property type="match status" value="1"/>
</dbReference>
<sequence>MIPEEALSGGKPAVNHFKIFGCIAYAHILDEKRKKLDDKGEKCVFLGVSEVFKTYKLFNSQTKKIVTRQYVAFDEENNWDWNRQQQTQALFDNDSERVPTSAIFMPENSSEANPTAVEILPTTVEILPTTAEATDTVV</sequence>